<protein>
    <recommendedName>
        <fullName evidence="4">NERD domain-containing protein</fullName>
    </recommendedName>
</protein>
<accession>A0A9D2A8Z0</accession>
<name>A0A9D2A8Z0_9MICC</name>
<organism evidence="2 3">
    <name type="scientific">Candidatus Nesterenkonia stercoripullorum</name>
    <dbReference type="NCBI Taxonomy" id="2838701"/>
    <lineage>
        <taxon>Bacteria</taxon>
        <taxon>Bacillati</taxon>
        <taxon>Actinomycetota</taxon>
        <taxon>Actinomycetes</taxon>
        <taxon>Micrococcales</taxon>
        <taxon>Micrococcaceae</taxon>
        <taxon>Nesterenkonia</taxon>
    </lineage>
</organism>
<dbReference type="AlphaFoldDB" id="A0A9D2A8Z0"/>
<evidence type="ECO:0000256" key="1">
    <source>
        <dbReference type="SAM" id="MobiDB-lite"/>
    </source>
</evidence>
<reference evidence="2" key="2">
    <citation type="submission" date="2021-04" db="EMBL/GenBank/DDBJ databases">
        <authorList>
            <person name="Gilroy R."/>
        </authorList>
    </citation>
    <scope>NUCLEOTIDE SEQUENCE</scope>
    <source>
        <strain evidence="2">ChiHejej3B27-3195</strain>
    </source>
</reference>
<dbReference type="EMBL" id="DXGD01000349">
    <property type="protein sequence ID" value="HIX00357.1"/>
    <property type="molecule type" value="Genomic_DNA"/>
</dbReference>
<reference evidence="2" key="1">
    <citation type="journal article" date="2021" name="PeerJ">
        <title>Extensive microbial diversity within the chicken gut microbiome revealed by metagenomics and culture.</title>
        <authorList>
            <person name="Gilroy R."/>
            <person name="Ravi A."/>
            <person name="Getino M."/>
            <person name="Pursley I."/>
            <person name="Horton D.L."/>
            <person name="Alikhan N.F."/>
            <person name="Baker D."/>
            <person name="Gharbi K."/>
            <person name="Hall N."/>
            <person name="Watson M."/>
            <person name="Adriaenssens E.M."/>
            <person name="Foster-Nyarko E."/>
            <person name="Jarju S."/>
            <person name="Secka A."/>
            <person name="Antonio M."/>
            <person name="Oren A."/>
            <person name="Chaudhuri R.R."/>
            <person name="La Ragione R."/>
            <person name="Hildebrand F."/>
            <person name="Pallen M.J."/>
        </authorList>
    </citation>
    <scope>NUCLEOTIDE SEQUENCE</scope>
    <source>
        <strain evidence="2">ChiHejej3B27-3195</strain>
    </source>
</reference>
<feature type="non-terminal residue" evidence="2">
    <location>
        <position position="1"/>
    </location>
</feature>
<feature type="compositionally biased region" description="Polar residues" evidence="1">
    <location>
        <begin position="42"/>
        <end position="57"/>
    </location>
</feature>
<sequence>AAGLAKPAQASDSGADEPSSPAFTYSPRGGTWASSARPRKAGSSSRPSTKESPTPSGQALAAPVYEPDLASAQPLSLTVTSQKVHGENTVRGIFGAGRARRVQGRVTDLISRHVLDELPAARLFLDVLLSPAENLPTGRRAAKSLPRAEFVLVCGHELVLVSAVETPTEAVSWDGTAIRAAGRRVPLPDGAEAVHALQRTLTQQLREQHGRETLLSLSHQTMLLSADGGLLSPAVQATGPAARSAAGGAQSTPLAAGRALSRIVGTLGTAARPNLVDRYLLATLREQLAAPDSE</sequence>
<comment type="caution">
    <text evidence="2">The sequence shown here is derived from an EMBL/GenBank/DDBJ whole genome shotgun (WGS) entry which is preliminary data.</text>
</comment>
<evidence type="ECO:0000313" key="3">
    <source>
        <dbReference type="Proteomes" id="UP000824151"/>
    </source>
</evidence>
<evidence type="ECO:0000313" key="2">
    <source>
        <dbReference type="EMBL" id="HIX00357.1"/>
    </source>
</evidence>
<evidence type="ECO:0008006" key="4">
    <source>
        <dbReference type="Google" id="ProtNLM"/>
    </source>
</evidence>
<gene>
    <name evidence="2" type="ORF">H9871_09455</name>
</gene>
<proteinExistence type="predicted"/>
<dbReference type="Proteomes" id="UP000824151">
    <property type="component" value="Unassembled WGS sequence"/>
</dbReference>
<feature type="region of interest" description="Disordered" evidence="1">
    <location>
        <begin position="1"/>
        <end position="60"/>
    </location>
</feature>